<dbReference type="RefSeq" id="WP_208044307.1">
    <property type="nucleotide sequence ID" value="NZ_JAGDYL010000001.1"/>
</dbReference>
<reference evidence="3" key="1">
    <citation type="submission" date="2021-03" db="EMBL/GenBank/DDBJ databases">
        <title>Leucobacter chromiisoli sp. nov., isolated from chromium-containing soil of chemical plant.</title>
        <authorList>
            <person name="Xu Z."/>
        </authorList>
    </citation>
    <scope>NUCLEOTIDE SEQUENCE</scope>
    <source>
        <strain evidence="3">A2</strain>
    </source>
</reference>
<evidence type="ECO:0000256" key="2">
    <source>
        <dbReference type="SAM" id="Phobius"/>
    </source>
</evidence>
<keyword evidence="2" id="KW-0812">Transmembrane</keyword>
<dbReference type="Proteomes" id="UP000664398">
    <property type="component" value="Unassembled WGS sequence"/>
</dbReference>
<organism evidence="3 4">
    <name type="scientific">Leucobacter ruminantium</name>
    <dbReference type="NCBI Taxonomy" id="1289170"/>
    <lineage>
        <taxon>Bacteria</taxon>
        <taxon>Bacillati</taxon>
        <taxon>Actinomycetota</taxon>
        <taxon>Actinomycetes</taxon>
        <taxon>Micrococcales</taxon>
        <taxon>Microbacteriaceae</taxon>
        <taxon>Leucobacter</taxon>
    </lineage>
</organism>
<evidence type="ECO:0000313" key="4">
    <source>
        <dbReference type="Proteomes" id="UP000664398"/>
    </source>
</evidence>
<keyword evidence="2" id="KW-0472">Membrane</keyword>
<comment type="caution">
    <text evidence="3">The sequence shown here is derived from an EMBL/GenBank/DDBJ whole genome shotgun (WGS) entry which is preliminary data.</text>
</comment>
<dbReference type="AlphaFoldDB" id="A0A939LS72"/>
<dbReference type="EMBL" id="JAGDYL010000001">
    <property type="protein sequence ID" value="MBO1803819.1"/>
    <property type="molecule type" value="Genomic_DNA"/>
</dbReference>
<sequence length="210" mass="21668">MEGSRPAVRPRRAHRASRGARTLRGTLGAAAATLIAAASHSLAGGSLTWQALAATAILSLPVCVLLAGRAASLWRLSLAVCTSQFLFHWSFAGLGAPTATGSPAPLHAAHLAALERFAPTPLASGAAEADAAMWLGHAVAALLTIALLHRGERAGLALLRLIRRALPCAAPRLSPVSRRPAPTAVIRPIALRDRLFSSSAITHRGPPLAV</sequence>
<protein>
    <submittedName>
        <fullName evidence="3">Uncharacterized protein</fullName>
    </submittedName>
</protein>
<gene>
    <name evidence="3" type="ORF">J4H91_00595</name>
</gene>
<keyword evidence="4" id="KW-1185">Reference proteome</keyword>
<keyword evidence="2" id="KW-1133">Transmembrane helix</keyword>
<evidence type="ECO:0000256" key="1">
    <source>
        <dbReference type="SAM" id="MobiDB-lite"/>
    </source>
</evidence>
<evidence type="ECO:0000313" key="3">
    <source>
        <dbReference type="EMBL" id="MBO1803819.1"/>
    </source>
</evidence>
<feature type="transmembrane region" description="Helical" evidence="2">
    <location>
        <begin position="47"/>
        <end position="66"/>
    </location>
</feature>
<accession>A0A939LS72</accession>
<feature type="transmembrane region" description="Helical" evidence="2">
    <location>
        <begin position="21"/>
        <end position="41"/>
    </location>
</feature>
<name>A0A939LS72_9MICO</name>
<feature type="region of interest" description="Disordered" evidence="1">
    <location>
        <begin position="1"/>
        <end position="20"/>
    </location>
</feature>
<feature type="compositionally biased region" description="Basic residues" evidence="1">
    <location>
        <begin position="8"/>
        <end position="18"/>
    </location>
</feature>
<proteinExistence type="predicted"/>